<keyword evidence="2" id="KW-0812">Transmembrane</keyword>
<protein>
    <submittedName>
        <fullName evidence="3">Uncharacterized protein</fullName>
    </submittedName>
</protein>
<dbReference type="EMBL" id="BMNT01000001">
    <property type="protein sequence ID" value="GGK62550.1"/>
    <property type="molecule type" value="Genomic_DNA"/>
</dbReference>
<keyword evidence="4" id="KW-1185">Reference proteome</keyword>
<feature type="compositionally biased region" description="Basic and acidic residues" evidence="1">
    <location>
        <begin position="73"/>
        <end position="91"/>
    </location>
</feature>
<dbReference type="Proteomes" id="UP000645217">
    <property type="component" value="Unassembled WGS sequence"/>
</dbReference>
<reference evidence="3" key="1">
    <citation type="journal article" date="2014" name="Int. J. Syst. Evol. Microbiol.">
        <title>Complete genome sequence of Corynebacterium casei LMG S-19264T (=DSM 44701T), isolated from a smear-ripened cheese.</title>
        <authorList>
            <consortium name="US DOE Joint Genome Institute (JGI-PGF)"/>
            <person name="Walter F."/>
            <person name="Albersmeier A."/>
            <person name="Kalinowski J."/>
            <person name="Ruckert C."/>
        </authorList>
    </citation>
    <scope>NUCLEOTIDE SEQUENCE</scope>
    <source>
        <strain evidence="3">JCM 13064</strain>
    </source>
</reference>
<evidence type="ECO:0000313" key="4">
    <source>
        <dbReference type="Proteomes" id="UP000645217"/>
    </source>
</evidence>
<feature type="compositionally biased region" description="Polar residues" evidence="1">
    <location>
        <begin position="100"/>
        <end position="109"/>
    </location>
</feature>
<gene>
    <name evidence="3" type="ORF">GCM10007964_02070</name>
</gene>
<comment type="caution">
    <text evidence="3">The sequence shown here is derived from an EMBL/GenBank/DDBJ whole genome shotgun (WGS) entry which is preliminary data.</text>
</comment>
<sequence>MAVLGTGLVLVLAGLGVLFSRAGLDDADKLASVLGAFTGVAGLALSAYGVVLARRPQGTGAPAREADGSAPATHEHDPDARPPHDEEEGRRGAPGPQEPSVRNTISGTVHGSVVQGHTFTGPITLGPSPTPPPGRPEQPGSPDGR</sequence>
<keyword evidence="2" id="KW-1133">Transmembrane helix</keyword>
<evidence type="ECO:0000256" key="1">
    <source>
        <dbReference type="SAM" id="MobiDB-lite"/>
    </source>
</evidence>
<organism evidence="3 4">
    <name type="scientific">Sphaerisporangium melleum</name>
    <dbReference type="NCBI Taxonomy" id="321316"/>
    <lineage>
        <taxon>Bacteria</taxon>
        <taxon>Bacillati</taxon>
        <taxon>Actinomycetota</taxon>
        <taxon>Actinomycetes</taxon>
        <taxon>Streptosporangiales</taxon>
        <taxon>Streptosporangiaceae</taxon>
        <taxon>Sphaerisporangium</taxon>
    </lineage>
</organism>
<evidence type="ECO:0000313" key="3">
    <source>
        <dbReference type="EMBL" id="GGK62550.1"/>
    </source>
</evidence>
<dbReference type="AlphaFoldDB" id="A0A917VCG8"/>
<evidence type="ECO:0000256" key="2">
    <source>
        <dbReference type="SAM" id="Phobius"/>
    </source>
</evidence>
<feature type="region of interest" description="Disordered" evidence="1">
    <location>
        <begin position="58"/>
        <end position="145"/>
    </location>
</feature>
<reference evidence="3" key="2">
    <citation type="submission" date="2020-09" db="EMBL/GenBank/DDBJ databases">
        <authorList>
            <person name="Sun Q."/>
            <person name="Ohkuma M."/>
        </authorList>
    </citation>
    <scope>NUCLEOTIDE SEQUENCE</scope>
    <source>
        <strain evidence="3">JCM 13064</strain>
    </source>
</reference>
<feature type="transmembrane region" description="Helical" evidence="2">
    <location>
        <begin position="30"/>
        <end position="51"/>
    </location>
</feature>
<keyword evidence="2" id="KW-0472">Membrane</keyword>
<proteinExistence type="predicted"/>
<accession>A0A917VCG8</accession>
<name>A0A917VCG8_9ACTN</name>